<dbReference type="InterPro" id="IPR028082">
    <property type="entry name" value="Peripla_BP_I"/>
</dbReference>
<dbReference type="RefSeq" id="WP_074922114.1">
    <property type="nucleotide sequence ID" value="NZ_CP141274.1"/>
</dbReference>
<evidence type="ECO:0000256" key="1">
    <source>
        <dbReference type="ARBA" id="ARBA00023015"/>
    </source>
</evidence>
<dbReference type="GO" id="GO:0003700">
    <property type="term" value="F:DNA-binding transcription factor activity"/>
    <property type="evidence" value="ECO:0007669"/>
    <property type="project" value="TreeGrafter"/>
</dbReference>
<dbReference type="Pfam" id="PF00356">
    <property type="entry name" value="LacI"/>
    <property type="match status" value="1"/>
</dbReference>
<dbReference type="PROSITE" id="PS50943">
    <property type="entry name" value="HTH_CROC1"/>
    <property type="match status" value="1"/>
</dbReference>
<feature type="domain" description="HTH lacI-type" evidence="5">
    <location>
        <begin position="37"/>
        <end position="91"/>
    </location>
</feature>
<evidence type="ECO:0000259" key="5">
    <source>
        <dbReference type="PROSITE" id="PS50932"/>
    </source>
</evidence>
<accession>A0A1H3NLB7</accession>
<dbReference type="GeneID" id="94692306"/>
<dbReference type="InterPro" id="IPR001387">
    <property type="entry name" value="Cro/C1-type_HTH"/>
</dbReference>
<dbReference type="Pfam" id="PF13377">
    <property type="entry name" value="Peripla_BP_3"/>
    <property type="match status" value="1"/>
</dbReference>
<gene>
    <name evidence="7" type="ORF">SAMN05421547_10933</name>
</gene>
<proteinExistence type="predicted"/>
<evidence type="ECO:0000259" key="6">
    <source>
        <dbReference type="PROSITE" id="PS50943"/>
    </source>
</evidence>
<dbReference type="CDD" id="cd01575">
    <property type="entry name" value="PBP1_GntR"/>
    <property type="match status" value="1"/>
</dbReference>
<keyword evidence="2" id="KW-0238">DNA-binding</keyword>
<keyword evidence="1" id="KW-0805">Transcription regulation</keyword>
<dbReference type="PANTHER" id="PTHR30146:SF2">
    <property type="entry name" value="HTH-TYPE TRANSCRIPTIONAL REGULATOR GNTR"/>
    <property type="match status" value="1"/>
</dbReference>
<dbReference type="EMBL" id="FNPE01000009">
    <property type="protein sequence ID" value="SDY89747.1"/>
    <property type="molecule type" value="Genomic_DNA"/>
</dbReference>
<dbReference type="Gene3D" id="1.10.260.40">
    <property type="entry name" value="lambda repressor-like DNA-binding domains"/>
    <property type="match status" value="1"/>
</dbReference>
<dbReference type="PROSITE" id="PS00356">
    <property type="entry name" value="HTH_LACI_1"/>
    <property type="match status" value="1"/>
</dbReference>
<dbReference type="Proteomes" id="UP000183417">
    <property type="component" value="Unassembled WGS sequence"/>
</dbReference>
<evidence type="ECO:0000256" key="4">
    <source>
        <dbReference type="SAM" id="MobiDB-lite"/>
    </source>
</evidence>
<feature type="region of interest" description="Disordered" evidence="4">
    <location>
        <begin position="1"/>
        <end position="34"/>
    </location>
</feature>
<dbReference type="InterPro" id="IPR000843">
    <property type="entry name" value="HTH_LacI"/>
</dbReference>
<dbReference type="AlphaFoldDB" id="A0A1H3NLB7"/>
<dbReference type="GO" id="GO:0000976">
    <property type="term" value="F:transcription cis-regulatory region binding"/>
    <property type="evidence" value="ECO:0007669"/>
    <property type="project" value="TreeGrafter"/>
</dbReference>
<dbReference type="Gene3D" id="3.40.50.2300">
    <property type="match status" value="2"/>
</dbReference>
<dbReference type="PANTHER" id="PTHR30146">
    <property type="entry name" value="LACI-RELATED TRANSCRIPTIONAL REPRESSOR"/>
    <property type="match status" value="1"/>
</dbReference>
<evidence type="ECO:0000313" key="7">
    <source>
        <dbReference type="EMBL" id="SDY89747.1"/>
    </source>
</evidence>
<reference evidence="7 8" key="1">
    <citation type="submission" date="2016-10" db="EMBL/GenBank/DDBJ databases">
        <authorList>
            <person name="de Groot N.N."/>
        </authorList>
    </citation>
    <scope>NUCLEOTIDE SEQUENCE [LARGE SCALE GENOMIC DNA]</scope>
    <source>
        <strain evidence="7 8">LMG 24775</strain>
    </source>
</reference>
<evidence type="ECO:0000256" key="2">
    <source>
        <dbReference type="ARBA" id="ARBA00023125"/>
    </source>
</evidence>
<dbReference type="SUPFAM" id="SSF47413">
    <property type="entry name" value="lambda repressor-like DNA-binding domains"/>
    <property type="match status" value="1"/>
</dbReference>
<dbReference type="CDD" id="cd01392">
    <property type="entry name" value="HTH_LacI"/>
    <property type="match status" value="1"/>
</dbReference>
<protein>
    <submittedName>
        <fullName evidence="7">Transcriptional regulator, LacI family</fullName>
    </submittedName>
</protein>
<dbReference type="InterPro" id="IPR046335">
    <property type="entry name" value="LacI/GalR-like_sensor"/>
</dbReference>
<dbReference type="InterPro" id="IPR010982">
    <property type="entry name" value="Lambda_DNA-bd_dom_sf"/>
</dbReference>
<feature type="domain" description="HTH cro/C1-type" evidence="6">
    <location>
        <begin position="37"/>
        <end position="71"/>
    </location>
</feature>
<keyword evidence="3" id="KW-0804">Transcription</keyword>
<evidence type="ECO:0000313" key="8">
    <source>
        <dbReference type="Proteomes" id="UP000183417"/>
    </source>
</evidence>
<dbReference type="SMART" id="SM00354">
    <property type="entry name" value="HTH_LACI"/>
    <property type="match status" value="1"/>
</dbReference>
<dbReference type="PROSITE" id="PS50932">
    <property type="entry name" value="HTH_LACI_2"/>
    <property type="match status" value="1"/>
</dbReference>
<organism evidence="7 8">
    <name type="scientific">Delftia lacustris</name>
    <dbReference type="NCBI Taxonomy" id="558537"/>
    <lineage>
        <taxon>Bacteria</taxon>
        <taxon>Pseudomonadati</taxon>
        <taxon>Pseudomonadota</taxon>
        <taxon>Betaproteobacteria</taxon>
        <taxon>Burkholderiales</taxon>
        <taxon>Comamonadaceae</taxon>
        <taxon>Delftia</taxon>
    </lineage>
</organism>
<evidence type="ECO:0000256" key="3">
    <source>
        <dbReference type="ARBA" id="ARBA00023163"/>
    </source>
</evidence>
<dbReference type="SUPFAM" id="SSF53822">
    <property type="entry name" value="Periplasmic binding protein-like I"/>
    <property type="match status" value="1"/>
</dbReference>
<name>A0A1H3NLB7_9BURK</name>
<sequence>MARQIPPASPESSCADPSDPALPATGRARSSRASGRITLSDVAQAAGVSPMTVSRALRGERRVDPALVEKIRAAAARMGYVPDPAARALASQKSAQVLVLVPMLSNTLFVDLIESVHKVLFAAGYHALIGVTHYDRAEEEQLLRTYLPMRPAGLLLTGFDRSPAARELVQASKVPCVHLMELGGEPGTPSVGFSQAEAGAAITRHLMERGHKRIAFCAGQLDARVMQRASGYRQALQDAGLHDPALELLWPRPTSMALGAELLDAALRLAPSVDALFFCNDDIAQGALLEALRRGIRVPQQIAIAGFNDLPGSDQMVPPLTTIRTPRGHIGTEGARMLLQLMRGEALPLHSLDLGYELVVRQSS</sequence>